<protein>
    <recommendedName>
        <fullName evidence="7 9">Bacterioferritin</fullName>
    </recommendedName>
</protein>
<dbReference type="Proteomes" id="UP000264036">
    <property type="component" value="Unassembled WGS sequence"/>
</dbReference>
<dbReference type="PROSITE" id="PS00549">
    <property type="entry name" value="BACTERIOFERRITIN"/>
    <property type="match status" value="1"/>
</dbReference>
<evidence type="ECO:0000256" key="4">
    <source>
        <dbReference type="ARBA" id="ARBA00022617"/>
    </source>
</evidence>
<dbReference type="AlphaFoldDB" id="A0A356LKK4"/>
<keyword evidence="6 7" id="KW-0408">Iron</keyword>
<keyword evidence="3 7" id="KW-0409">Iron storage</keyword>
<comment type="caution">
    <text evidence="11">The sequence shown here is derived from an EMBL/GenBank/DDBJ whole genome shotgun (WGS) entry which is preliminary data.</text>
</comment>
<evidence type="ECO:0000259" key="10">
    <source>
        <dbReference type="PROSITE" id="PS50905"/>
    </source>
</evidence>
<dbReference type="InterPro" id="IPR002024">
    <property type="entry name" value="Bacterioferritin"/>
</dbReference>
<accession>A0A356LKK4</accession>
<dbReference type="InterPro" id="IPR009040">
    <property type="entry name" value="Ferritin-like_diiron"/>
</dbReference>
<gene>
    <name evidence="11" type="primary">bfr</name>
    <name evidence="11" type="ORF">DD666_19170</name>
</gene>
<feature type="binding site" evidence="8">
    <location>
        <position position="46"/>
    </location>
    <ligand>
        <name>Fe cation</name>
        <dbReference type="ChEBI" id="CHEBI:24875"/>
        <label>3</label>
    </ligand>
</feature>
<dbReference type="Pfam" id="PF00210">
    <property type="entry name" value="Ferritin"/>
    <property type="match status" value="1"/>
</dbReference>
<feature type="domain" description="Ferritin-like diiron" evidence="10">
    <location>
        <begin position="1"/>
        <end position="145"/>
    </location>
</feature>
<organism evidence="11 12">
    <name type="scientific">Advenella kashmirensis</name>
    <dbReference type="NCBI Taxonomy" id="310575"/>
    <lineage>
        <taxon>Bacteria</taxon>
        <taxon>Pseudomonadati</taxon>
        <taxon>Pseudomonadota</taxon>
        <taxon>Betaproteobacteria</taxon>
        <taxon>Burkholderiales</taxon>
        <taxon>Alcaligenaceae</taxon>
    </lineage>
</organism>
<dbReference type="GO" id="GO:0005829">
    <property type="term" value="C:cytosol"/>
    <property type="evidence" value="ECO:0007669"/>
    <property type="project" value="TreeGrafter"/>
</dbReference>
<dbReference type="PANTHER" id="PTHR30295:SF0">
    <property type="entry name" value="BACTERIOFERRITIN"/>
    <property type="match status" value="1"/>
</dbReference>
<keyword evidence="4 9" id="KW-0349">Heme</keyword>
<evidence type="ECO:0000313" key="11">
    <source>
        <dbReference type="EMBL" id="HBP31517.1"/>
    </source>
</evidence>
<keyword evidence="5 7" id="KW-0479">Metal-binding</keyword>
<dbReference type="PIRSF" id="PIRSF002560">
    <property type="entry name" value="Bacterioferritin"/>
    <property type="match status" value="1"/>
</dbReference>
<dbReference type="GO" id="GO:0008199">
    <property type="term" value="F:ferric iron binding"/>
    <property type="evidence" value="ECO:0007669"/>
    <property type="project" value="InterPro"/>
</dbReference>
<comment type="cofactor">
    <cofactor evidence="1">
        <name>heme b</name>
        <dbReference type="ChEBI" id="CHEBI:60344"/>
    </cofactor>
</comment>
<evidence type="ECO:0000313" key="12">
    <source>
        <dbReference type="Proteomes" id="UP000264036"/>
    </source>
</evidence>
<dbReference type="GO" id="GO:0004322">
    <property type="term" value="F:ferroxidase activity"/>
    <property type="evidence" value="ECO:0007669"/>
    <property type="project" value="TreeGrafter"/>
</dbReference>
<dbReference type="GO" id="GO:0006879">
    <property type="term" value="P:intracellular iron ion homeostasis"/>
    <property type="evidence" value="ECO:0007669"/>
    <property type="project" value="UniProtKB-KW"/>
</dbReference>
<evidence type="ECO:0000256" key="2">
    <source>
        <dbReference type="ARBA" id="ARBA00008093"/>
    </source>
</evidence>
<dbReference type="SUPFAM" id="SSF47240">
    <property type="entry name" value="Ferritin-like"/>
    <property type="match status" value="1"/>
</dbReference>
<evidence type="ECO:0000256" key="7">
    <source>
        <dbReference type="PIRNR" id="PIRNR002560"/>
    </source>
</evidence>
<dbReference type="GO" id="GO:0140315">
    <property type="term" value="F:iron ion sequestering activity"/>
    <property type="evidence" value="ECO:0007669"/>
    <property type="project" value="UniProtKB-ARBA"/>
</dbReference>
<feature type="binding site" evidence="8">
    <location>
        <position position="50"/>
    </location>
    <ligand>
        <name>Fe cation</name>
        <dbReference type="ChEBI" id="CHEBI:24875"/>
        <label>3</label>
    </ligand>
</feature>
<dbReference type="NCBIfam" id="TIGR00754">
    <property type="entry name" value="bfr"/>
    <property type="match status" value="1"/>
</dbReference>
<feature type="binding site" description="axial binding residue" evidence="8">
    <location>
        <position position="52"/>
    </location>
    <ligand>
        <name>heme b</name>
        <dbReference type="ChEBI" id="CHEBI:60344"/>
        <note>ligand shared between dimeric partners</note>
    </ligand>
    <ligandPart>
        <name>Fe</name>
        <dbReference type="ChEBI" id="CHEBI:18248"/>
    </ligandPart>
</feature>
<dbReference type="InterPro" id="IPR009078">
    <property type="entry name" value="Ferritin-like_SF"/>
</dbReference>
<dbReference type="PROSITE" id="PS50905">
    <property type="entry name" value="FERRITIN_LIKE"/>
    <property type="match status" value="1"/>
</dbReference>
<evidence type="ECO:0000256" key="3">
    <source>
        <dbReference type="ARBA" id="ARBA00022434"/>
    </source>
</evidence>
<dbReference type="FunFam" id="1.20.1260.10:FF:000005">
    <property type="entry name" value="Bacterioferritin"/>
    <property type="match status" value="1"/>
</dbReference>
<feature type="binding site" evidence="8">
    <location>
        <position position="94"/>
    </location>
    <ligand>
        <name>Fe cation</name>
        <dbReference type="ChEBI" id="CHEBI:24875"/>
        <label>2</label>
    </ligand>
</feature>
<proteinExistence type="inferred from homology"/>
<sequence>MKGDKDVLKFLNKQLTNELTSINQYFLHARMVKNWGLNRYNKSEYHISIEKMKNADAIIERIFLLEGLPNLQDLHKLHIGENVPEILKCDLKIEIDNHRTLTEAIAHCESVRDYVTRDLFQENLEDVEEQIDWLETNIELIGKIGLENYLQSQMGDND</sequence>
<evidence type="ECO:0000256" key="9">
    <source>
        <dbReference type="RuleBase" id="RU000623"/>
    </source>
</evidence>
<evidence type="ECO:0000256" key="8">
    <source>
        <dbReference type="PIRSR" id="PIRSR002560-1"/>
    </source>
</evidence>
<feature type="binding site" evidence="8">
    <location>
        <position position="128"/>
    </location>
    <ligand>
        <name>Fe cation</name>
        <dbReference type="ChEBI" id="CHEBI:24875"/>
        <label>1</label>
    </ligand>
</feature>
<dbReference type="PANTHER" id="PTHR30295">
    <property type="entry name" value="BACTERIOFERRITIN"/>
    <property type="match status" value="1"/>
</dbReference>
<evidence type="ECO:0000256" key="5">
    <source>
        <dbReference type="ARBA" id="ARBA00022723"/>
    </source>
</evidence>
<dbReference type="GO" id="GO:0020037">
    <property type="term" value="F:heme binding"/>
    <property type="evidence" value="ECO:0007669"/>
    <property type="project" value="TreeGrafter"/>
</dbReference>
<evidence type="ECO:0000256" key="1">
    <source>
        <dbReference type="ARBA" id="ARBA00001970"/>
    </source>
</evidence>
<comment type="similarity">
    <text evidence="2 7 9">Belongs to the bacterioferritin family.</text>
</comment>
<dbReference type="PRINTS" id="PR00601">
    <property type="entry name" value="BACFERRITIN"/>
</dbReference>
<feature type="binding site" evidence="8">
    <location>
        <position position="18"/>
    </location>
    <ligand>
        <name>Fe cation</name>
        <dbReference type="ChEBI" id="CHEBI:24875"/>
        <label>1</label>
    </ligand>
</feature>
<dbReference type="CDD" id="cd00907">
    <property type="entry name" value="Bacterioferritin"/>
    <property type="match status" value="1"/>
</dbReference>
<name>A0A356LKK4_9BURK</name>
<dbReference type="Gene3D" id="1.20.1260.10">
    <property type="match status" value="1"/>
</dbReference>
<evidence type="ECO:0000256" key="6">
    <source>
        <dbReference type="ARBA" id="ARBA00023004"/>
    </source>
</evidence>
<dbReference type="InterPro" id="IPR012347">
    <property type="entry name" value="Ferritin-like"/>
</dbReference>
<feature type="binding site" evidence="8">
    <location>
        <position position="128"/>
    </location>
    <ligand>
        <name>Fe cation</name>
        <dbReference type="ChEBI" id="CHEBI:24875"/>
        <label>2</label>
    </ligand>
</feature>
<comment type="function">
    <text evidence="9">Iron-storage protein.</text>
</comment>
<dbReference type="InterPro" id="IPR008331">
    <property type="entry name" value="Ferritin_DPS_dom"/>
</dbReference>
<reference evidence="11 12" key="1">
    <citation type="journal article" date="2018" name="Nat. Biotechnol.">
        <title>A standardized bacterial taxonomy based on genome phylogeny substantially revises the tree of life.</title>
        <authorList>
            <person name="Parks D.H."/>
            <person name="Chuvochina M."/>
            <person name="Waite D.W."/>
            <person name="Rinke C."/>
            <person name="Skarshewski A."/>
            <person name="Chaumeil P.A."/>
            <person name="Hugenholtz P."/>
        </authorList>
    </citation>
    <scope>NUCLEOTIDE SEQUENCE [LARGE SCALE GENOMIC DNA]</scope>
    <source>
        <strain evidence="11">UBA10707</strain>
    </source>
</reference>
<dbReference type="GO" id="GO:0006826">
    <property type="term" value="P:iron ion transport"/>
    <property type="evidence" value="ECO:0007669"/>
    <property type="project" value="InterPro"/>
</dbReference>
<dbReference type="EMBL" id="DOEK01000040">
    <property type="protein sequence ID" value="HBP31517.1"/>
    <property type="molecule type" value="Genomic_DNA"/>
</dbReference>